<feature type="compositionally biased region" description="Pro residues" evidence="1">
    <location>
        <begin position="44"/>
        <end position="55"/>
    </location>
</feature>
<keyword evidence="3" id="KW-1185">Reference proteome</keyword>
<feature type="region of interest" description="Disordered" evidence="1">
    <location>
        <begin position="1"/>
        <end position="63"/>
    </location>
</feature>
<evidence type="ECO:0000313" key="3">
    <source>
        <dbReference type="Proteomes" id="UP001497482"/>
    </source>
</evidence>
<evidence type="ECO:0000256" key="1">
    <source>
        <dbReference type="SAM" id="MobiDB-lite"/>
    </source>
</evidence>
<proteinExistence type="predicted"/>
<accession>A0AAV2J2F0</accession>
<sequence>MAALSFPSLRSPFSPSLPSTNHSLLPPSSLPTPSSDNCCLTCVSPPPPQPLPPSPLSHSPLPHLTPSSDIRCLTRVSAPPPLPLPLSLSSPSLTSPPPLIFAVSPVSLHLPLTPLTPLPPPSSDIPCLTRRTSPSAPPSLTPLSLSLSSPLPHLTLTSPPPLIFAVSPVSLHLPLSPSLTPLSRLPHCTSPSAPLALITHFS</sequence>
<protein>
    <submittedName>
        <fullName evidence="2">Uncharacterized protein</fullName>
    </submittedName>
</protein>
<dbReference type="AlphaFoldDB" id="A0AAV2J2F0"/>
<dbReference type="Proteomes" id="UP001497482">
    <property type="component" value="Chromosome 10"/>
</dbReference>
<dbReference type="EMBL" id="OZ035832">
    <property type="protein sequence ID" value="CAL1571622.1"/>
    <property type="molecule type" value="Genomic_DNA"/>
</dbReference>
<name>A0AAV2J2F0_KNICA</name>
<organism evidence="2 3">
    <name type="scientific">Knipowitschia caucasica</name>
    <name type="common">Caucasian dwarf goby</name>
    <name type="synonym">Pomatoschistus caucasicus</name>
    <dbReference type="NCBI Taxonomy" id="637954"/>
    <lineage>
        <taxon>Eukaryota</taxon>
        <taxon>Metazoa</taxon>
        <taxon>Chordata</taxon>
        <taxon>Craniata</taxon>
        <taxon>Vertebrata</taxon>
        <taxon>Euteleostomi</taxon>
        <taxon>Actinopterygii</taxon>
        <taxon>Neopterygii</taxon>
        <taxon>Teleostei</taxon>
        <taxon>Neoteleostei</taxon>
        <taxon>Acanthomorphata</taxon>
        <taxon>Gobiaria</taxon>
        <taxon>Gobiiformes</taxon>
        <taxon>Gobioidei</taxon>
        <taxon>Gobiidae</taxon>
        <taxon>Gobiinae</taxon>
        <taxon>Knipowitschia</taxon>
    </lineage>
</organism>
<evidence type="ECO:0000313" key="2">
    <source>
        <dbReference type="EMBL" id="CAL1571622.1"/>
    </source>
</evidence>
<feature type="compositionally biased region" description="Low complexity" evidence="1">
    <location>
        <begin position="1"/>
        <end position="35"/>
    </location>
</feature>
<gene>
    <name evidence="2" type="ORF">KC01_LOCUS3722</name>
</gene>
<reference evidence="2 3" key="1">
    <citation type="submission" date="2024-04" db="EMBL/GenBank/DDBJ databases">
        <authorList>
            <person name="Waldvogel A.-M."/>
            <person name="Schoenle A."/>
        </authorList>
    </citation>
    <scope>NUCLEOTIDE SEQUENCE [LARGE SCALE GENOMIC DNA]</scope>
</reference>